<name>A0ABR0QI57_GOSAR</name>
<dbReference type="Proteomes" id="UP001358586">
    <property type="component" value="Chromosome 3"/>
</dbReference>
<protein>
    <recommendedName>
        <fullName evidence="1">DUF4283 domain-containing protein</fullName>
    </recommendedName>
</protein>
<dbReference type="InterPro" id="IPR040256">
    <property type="entry name" value="At4g02000-like"/>
</dbReference>
<dbReference type="InterPro" id="IPR025558">
    <property type="entry name" value="DUF4283"/>
</dbReference>
<evidence type="ECO:0000259" key="1">
    <source>
        <dbReference type="Pfam" id="PF14111"/>
    </source>
</evidence>
<accession>A0ABR0QI57</accession>
<organism evidence="2 3">
    <name type="scientific">Gossypium arboreum</name>
    <name type="common">Tree cotton</name>
    <name type="synonym">Gossypium nanking</name>
    <dbReference type="NCBI Taxonomy" id="29729"/>
    <lineage>
        <taxon>Eukaryota</taxon>
        <taxon>Viridiplantae</taxon>
        <taxon>Streptophyta</taxon>
        <taxon>Embryophyta</taxon>
        <taxon>Tracheophyta</taxon>
        <taxon>Spermatophyta</taxon>
        <taxon>Magnoliopsida</taxon>
        <taxon>eudicotyledons</taxon>
        <taxon>Gunneridae</taxon>
        <taxon>Pentapetalae</taxon>
        <taxon>rosids</taxon>
        <taxon>malvids</taxon>
        <taxon>Malvales</taxon>
        <taxon>Malvaceae</taxon>
        <taxon>Malvoideae</taxon>
        <taxon>Gossypium</taxon>
    </lineage>
</organism>
<evidence type="ECO:0000313" key="2">
    <source>
        <dbReference type="EMBL" id="KAK5838667.1"/>
    </source>
</evidence>
<dbReference type="PANTHER" id="PTHR31286:SF173">
    <property type="entry name" value="DUF4283 DOMAIN-CONTAINING PROTEIN"/>
    <property type="match status" value="1"/>
</dbReference>
<reference evidence="2 3" key="1">
    <citation type="submission" date="2023-03" db="EMBL/GenBank/DDBJ databases">
        <title>WGS of Gossypium arboreum.</title>
        <authorList>
            <person name="Yu D."/>
        </authorList>
    </citation>
    <scope>NUCLEOTIDE SEQUENCE [LARGE SCALE GENOMIC DNA]</scope>
    <source>
        <tissue evidence="2">Leaf</tissue>
    </source>
</reference>
<dbReference type="Pfam" id="PF14111">
    <property type="entry name" value="DUF4283"/>
    <property type="match status" value="1"/>
</dbReference>
<feature type="domain" description="DUF4283" evidence="1">
    <location>
        <begin position="2"/>
        <end position="46"/>
    </location>
</feature>
<evidence type="ECO:0000313" key="3">
    <source>
        <dbReference type="Proteomes" id="UP001358586"/>
    </source>
</evidence>
<sequence>MDIENGYFLAKFQSFDDYTKALAQGPWMVYGQYLTVQPWTKEFCPSQPYPSLVLAWIRLPGLPGYLYKKKIIEAIGSTIGKVVRLTLILTAGLEAGSPG</sequence>
<keyword evidence="3" id="KW-1185">Reference proteome</keyword>
<dbReference type="EMBL" id="JARKNE010000003">
    <property type="protein sequence ID" value="KAK5838667.1"/>
    <property type="molecule type" value="Genomic_DNA"/>
</dbReference>
<dbReference type="PANTHER" id="PTHR31286">
    <property type="entry name" value="GLYCINE-RICH CELL WALL STRUCTURAL PROTEIN 1.8-LIKE"/>
    <property type="match status" value="1"/>
</dbReference>
<comment type="caution">
    <text evidence="2">The sequence shown here is derived from an EMBL/GenBank/DDBJ whole genome shotgun (WGS) entry which is preliminary data.</text>
</comment>
<proteinExistence type="predicted"/>
<gene>
    <name evidence="2" type="ORF">PVK06_007402</name>
</gene>